<reference evidence="1" key="1">
    <citation type="submission" date="2020-11" db="EMBL/GenBank/DDBJ databases">
        <authorList>
            <consortium name="DOE Joint Genome Institute"/>
            <person name="Ahrendt S."/>
            <person name="Riley R."/>
            <person name="Andreopoulos W."/>
            <person name="LaButti K."/>
            <person name="Pangilinan J."/>
            <person name="Ruiz-duenas F.J."/>
            <person name="Barrasa J.M."/>
            <person name="Sanchez-Garcia M."/>
            <person name="Camarero S."/>
            <person name="Miyauchi S."/>
            <person name="Serrano A."/>
            <person name="Linde D."/>
            <person name="Babiker R."/>
            <person name="Drula E."/>
            <person name="Ayuso-Fernandez I."/>
            <person name="Pacheco R."/>
            <person name="Padilla G."/>
            <person name="Ferreira P."/>
            <person name="Barriuso J."/>
            <person name="Kellner H."/>
            <person name="Castanera R."/>
            <person name="Alfaro M."/>
            <person name="Ramirez L."/>
            <person name="Pisabarro A.G."/>
            <person name="Kuo A."/>
            <person name="Tritt A."/>
            <person name="Lipzen A."/>
            <person name="He G."/>
            <person name="Yan M."/>
            <person name="Ng V."/>
            <person name="Cullen D."/>
            <person name="Martin F."/>
            <person name="Rosso M.-N."/>
            <person name="Henrissat B."/>
            <person name="Hibbett D."/>
            <person name="Martinez A.T."/>
            <person name="Grigoriev I.V."/>
        </authorList>
    </citation>
    <scope>NUCLEOTIDE SEQUENCE</scope>
    <source>
        <strain evidence="1">AH 44721</strain>
    </source>
</reference>
<organism evidence="1 2">
    <name type="scientific">Gymnopilus junonius</name>
    <name type="common">Spectacular rustgill mushroom</name>
    <name type="synonym">Gymnopilus spectabilis subsp. junonius</name>
    <dbReference type="NCBI Taxonomy" id="109634"/>
    <lineage>
        <taxon>Eukaryota</taxon>
        <taxon>Fungi</taxon>
        <taxon>Dikarya</taxon>
        <taxon>Basidiomycota</taxon>
        <taxon>Agaricomycotina</taxon>
        <taxon>Agaricomycetes</taxon>
        <taxon>Agaricomycetidae</taxon>
        <taxon>Agaricales</taxon>
        <taxon>Agaricineae</taxon>
        <taxon>Hymenogastraceae</taxon>
        <taxon>Gymnopilus</taxon>
    </lineage>
</organism>
<sequence length="386" mass="44325">MPQPSLKNHAKESAPFKKSILELDGSESESNPYLDLSTLKLKDYMDLIPNQNTNIDTELEEDWASENVHIADVEILLDHVFESQEPDMPFYFLRHKLDKQYMNILRYVHLCWQDTHESVLVRLDTEIYSVDIEAIEEQLFNHPDPYDLNETEHVDDALRRDHTVIQSLDTFDIMEFIKLEEPALKELILNVDSQGPGAQSSVEKKGVEKEMTVIIMPTVGMRHEAHILEAEGNHTRQHKEAEEHTFQPLPHPNPHIIPDSQFILHFTYTKCLDLKTCHEQVAKIGNSLLSWLKDPILNSDPGTLTRHKQRQSFVNMQTQKFGSREQRMLGVFLLAGLAPAITLNASDPEEFPLPNLSSCFMYTQGVSATDGSLETLYYALAHRHDF</sequence>
<comment type="caution">
    <text evidence="1">The sequence shown here is derived from an EMBL/GenBank/DDBJ whole genome shotgun (WGS) entry which is preliminary data.</text>
</comment>
<protein>
    <submittedName>
        <fullName evidence="1">Uncharacterized protein</fullName>
    </submittedName>
</protein>
<name>A0A9P5N8N7_GYMJU</name>
<evidence type="ECO:0000313" key="1">
    <source>
        <dbReference type="EMBL" id="KAF8874806.1"/>
    </source>
</evidence>
<proteinExistence type="predicted"/>
<dbReference type="AlphaFoldDB" id="A0A9P5N8N7"/>
<gene>
    <name evidence="1" type="ORF">CPB84DRAFT_1752863</name>
</gene>
<evidence type="ECO:0000313" key="2">
    <source>
        <dbReference type="Proteomes" id="UP000724874"/>
    </source>
</evidence>
<accession>A0A9P5N8N7</accession>
<keyword evidence="2" id="KW-1185">Reference proteome</keyword>
<dbReference type="OrthoDB" id="3060808at2759"/>
<dbReference type="EMBL" id="JADNYJ010000207">
    <property type="protein sequence ID" value="KAF8874806.1"/>
    <property type="molecule type" value="Genomic_DNA"/>
</dbReference>
<dbReference type="Proteomes" id="UP000724874">
    <property type="component" value="Unassembled WGS sequence"/>
</dbReference>